<keyword evidence="1" id="KW-0472">Membrane</keyword>
<proteinExistence type="predicted"/>
<gene>
    <name evidence="2" type="ORF">Tchl_2204</name>
</gene>
<evidence type="ECO:0000313" key="2">
    <source>
        <dbReference type="EMBL" id="APR05044.1"/>
    </source>
</evidence>
<keyword evidence="1" id="KW-1133">Transmembrane helix</keyword>
<feature type="transmembrane region" description="Helical" evidence="1">
    <location>
        <begin position="20"/>
        <end position="40"/>
    </location>
</feature>
<feature type="transmembrane region" description="Helical" evidence="1">
    <location>
        <begin position="317"/>
        <end position="339"/>
    </location>
</feature>
<feature type="transmembrane region" description="Helical" evidence="1">
    <location>
        <begin position="229"/>
        <end position="249"/>
    </location>
</feature>
<keyword evidence="3" id="KW-1185">Reference proteome</keyword>
<reference evidence="2 3" key="1">
    <citation type="submission" date="2016-12" db="EMBL/GenBank/DDBJ databases">
        <title>Complete genome sequence of Thauera chlorobenzoica, a Betaproteobacterium degrading haloaromatics anaerobically to CO2 and halides.</title>
        <authorList>
            <person name="Goris T."/>
            <person name="Mergelsberg M."/>
            <person name="Boll M."/>
        </authorList>
    </citation>
    <scope>NUCLEOTIDE SEQUENCE [LARGE SCALE GENOMIC DNA]</scope>
    <source>
        <strain evidence="2 3">3CB1</strain>
    </source>
</reference>
<feature type="transmembrane region" description="Helical" evidence="1">
    <location>
        <begin position="116"/>
        <end position="137"/>
    </location>
</feature>
<evidence type="ECO:0000313" key="3">
    <source>
        <dbReference type="Proteomes" id="UP000185739"/>
    </source>
</evidence>
<feature type="transmembrane region" description="Helical" evidence="1">
    <location>
        <begin position="52"/>
        <end position="75"/>
    </location>
</feature>
<feature type="transmembrane region" description="Helical" evidence="1">
    <location>
        <begin position="157"/>
        <end position="176"/>
    </location>
</feature>
<keyword evidence="1" id="KW-0812">Transmembrane</keyword>
<dbReference type="OrthoDB" id="5295665at2"/>
<organism evidence="2 3">
    <name type="scientific">Thauera chlorobenzoica</name>
    <dbReference type="NCBI Taxonomy" id="96773"/>
    <lineage>
        <taxon>Bacteria</taxon>
        <taxon>Pseudomonadati</taxon>
        <taxon>Pseudomonadota</taxon>
        <taxon>Betaproteobacteria</taxon>
        <taxon>Rhodocyclales</taxon>
        <taxon>Zoogloeaceae</taxon>
        <taxon>Thauera</taxon>
    </lineage>
</organism>
<sequence>MGGAAPGLAYDDTPPFSAPLRFFLTAPLFAIAAGAVLLFGGDILVSRWTPGALAIVHLFAAGFMLQVMLGALVQVMPVVAGASMPAPLRTAGTTHILMTLGTASLAYGLGAGHPDILLAGAGMLLLGLATFLGAAIVGLRKGATTGTNTRTPRDLRLAFFGLAVTATLGLLLSLTLGRGLELPLPLPTMVNLHAGWGWMGWAAVLLAATSWVVVPMFQITAPYPQRFTTFWAPAVTALLLVWSASAFFSGADWPGIAAVIALALLGAGYAGMTLRLQAGSRRSKLDTPFLAFRQAMHAALAGIVVLLLALWTDADYWPVLAGILVLHGGFGGAITAMLYKIVPFLAWLHLTQSGVKAPNMKKLLPDVHIRRQLKVRTLSLGALCIAVFVPFLAPLAGALLMVEFGWLLLNLVRVVRARRTALLAAPTRAESRAGG</sequence>
<dbReference type="AlphaFoldDB" id="A0A1L6FDP5"/>
<name>A0A1L6FDP5_9RHOO</name>
<accession>A0A1L6FDP5</accession>
<dbReference type="EMBL" id="CP018839">
    <property type="protein sequence ID" value="APR05044.1"/>
    <property type="molecule type" value="Genomic_DNA"/>
</dbReference>
<dbReference type="KEGG" id="tcl:Tchl_2204"/>
<dbReference type="Proteomes" id="UP000185739">
    <property type="component" value="Chromosome"/>
</dbReference>
<protein>
    <submittedName>
        <fullName evidence="2">Putative membrane protein</fullName>
    </submittedName>
</protein>
<dbReference type="STRING" id="96773.Tchl_2204"/>
<feature type="transmembrane region" description="Helical" evidence="1">
    <location>
        <begin position="255"/>
        <end position="274"/>
    </location>
</feature>
<feature type="transmembrane region" description="Helical" evidence="1">
    <location>
        <begin position="380"/>
        <end position="402"/>
    </location>
</feature>
<feature type="transmembrane region" description="Helical" evidence="1">
    <location>
        <begin position="295"/>
        <end position="311"/>
    </location>
</feature>
<feature type="transmembrane region" description="Helical" evidence="1">
    <location>
        <begin position="196"/>
        <end position="217"/>
    </location>
</feature>
<evidence type="ECO:0000256" key="1">
    <source>
        <dbReference type="SAM" id="Phobius"/>
    </source>
</evidence>